<feature type="chain" id="PRO_5011723545" evidence="1">
    <location>
        <begin position="32"/>
        <end position="999"/>
    </location>
</feature>
<dbReference type="Pfam" id="PF03797">
    <property type="entry name" value="Autotransporter"/>
    <property type="match status" value="1"/>
</dbReference>
<keyword evidence="4" id="KW-1185">Reference proteome</keyword>
<accession>A0A1G5C790</accession>
<evidence type="ECO:0000256" key="1">
    <source>
        <dbReference type="SAM" id="SignalP"/>
    </source>
</evidence>
<keyword evidence="1" id="KW-0732">Signal</keyword>
<protein>
    <submittedName>
        <fullName evidence="3">Uncharacterized conserved protein, contains a C-terminal beta-barrel porin domain</fullName>
    </submittedName>
</protein>
<dbReference type="Proteomes" id="UP000198870">
    <property type="component" value="Unassembled WGS sequence"/>
</dbReference>
<organism evidence="3 4">
    <name type="scientific">Desulfoluna spongiiphila</name>
    <dbReference type="NCBI Taxonomy" id="419481"/>
    <lineage>
        <taxon>Bacteria</taxon>
        <taxon>Pseudomonadati</taxon>
        <taxon>Thermodesulfobacteriota</taxon>
        <taxon>Desulfobacteria</taxon>
        <taxon>Desulfobacterales</taxon>
        <taxon>Desulfolunaceae</taxon>
        <taxon>Desulfoluna</taxon>
    </lineage>
</organism>
<evidence type="ECO:0000313" key="3">
    <source>
        <dbReference type="EMBL" id="SCX98349.1"/>
    </source>
</evidence>
<dbReference type="STRING" id="419481.SAMN05216233_102430"/>
<dbReference type="InterPro" id="IPR005546">
    <property type="entry name" value="Autotransporte_beta"/>
</dbReference>
<dbReference type="EMBL" id="FMUX01000002">
    <property type="protein sequence ID" value="SCX98349.1"/>
    <property type="molecule type" value="Genomic_DNA"/>
</dbReference>
<feature type="domain" description="Autotransporter" evidence="2">
    <location>
        <begin position="719"/>
        <end position="999"/>
    </location>
</feature>
<evidence type="ECO:0000259" key="2">
    <source>
        <dbReference type="PROSITE" id="PS51208"/>
    </source>
</evidence>
<gene>
    <name evidence="3" type="ORF">SAMN05216233_102430</name>
</gene>
<dbReference type="SUPFAM" id="SSF103515">
    <property type="entry name" value="Autotransporter"/>
    <property type="match status" value="1"/>
</dbReference>
<feature type="signal peptide" evidence="1">
    <location>
        <begin position="1"/>
        <end position="31"/>
    </location>
</feature>
<name>A0A1G5C790_9BACT</name>
<reference evidence="3 4" key="1">
    <citation type="submission" date="2016-10" db="EMBL/GenBank/DDBJ databases">
        <authorList>
            <person name="de Groot N.N."/>
        </authorList>
    </citation>
    <scope>NUCLEOTIDE SEQUENCE [LARGE SCALE GENOMIC DNA]</scope>
    <source>
        <strain evidence="3 4">AA1</strain>
    </source>
</reference>
<dbReference type="PROSITE" id="PS51208">
    <property type="entry name" value="AUTOTRANSPORTER"/>
    <property type="match status" value="1"/>
</dbReference>
<sequence length="999" mass="103232">MRTSTKSKVDFVQCVSIVLGIIMLAAGSASAADITITGDAGPQTLTETQNIIVKSGGSVSSDALGIPAINGSTTNQGGNVITVESNASVTASETVNNIQTIRLYGTLTDDTKIGLAGGGSLSQGASNILNLQAGSLVSTQASNGAVEVGSNNLVTASGTIQTTKNGSDCIIVRANNNDITATGDFSTVLNSSDGIWGGTASNNLVRFSGTIHTTGDTSDGIDFSEGNENALFVSGSITTTGLGSDGLEVGSHSTLTVTGALESTGESSHGIYAYLEGNISHISGSISATGINAHAIHSGQAGYSGESNIYHLLSGASLTGGIHNADSDDNATSYLTFGYAKDSTGQAILTQADHGFALTVTDSITSDSSGSWDGYFAGGTTTLDGDTNAFHTINVGGDTFAPLTLFAGEVTETDIARISGAAATLNVSKAITTDGDIHVGTGSVYTLSGTHTHSGAAPTLDGTLTLQGGTFLSDNGFGSLGAGGMVRGSGTMDLKGTTWTTGGNGGSIRADGALVIANGDLVVSAKDTAAVGIAPDGNTSSITVASTADFTGATVSVDAAGGVPNTDYELIQAGTLTLAEGDVTFSDNSGIFDFIFSVENNTLTVTTGDTQFAAIAAAMAPAHLPFATILDNTYTSHSAELQGVYQGLAMLPTTSDVSQAMIELQPVTNTTALIHAGVQHTNMAMGYLFDTFRIPAFPGGNDEADTRPGAGTENNMAPIPTTGWRAFAGLYGGFGDQDGEQGLVGYDYDWHGLLCGGEYTLSPQARIGLLLGYAKGDSDLDGGGGSSEDEMYRFGPYASISKDIFFFDTAATFGVHNIDTWRDIGFLDTRITGDRTAHDFSWLNRIGCDMVFGNKMTLTPSYILTYTRVSDSHYTEDEDPSGAHLMVDTDTSDSLVHELNLKAGILLHLDDHIVFHPEAWCGWQYEQLDPGGEVTAAFAAMPSEHWSLNALEPDDNRVRIGASATMHIDGRHSFVARYDRVFRDDGYDASVSLGINIQL</sequence>
<dbReference type="AlphaFoldDB" id="A0A1G5C790"/>
<dbReference type="SMART" id="SM00869">
    <property type="entry name" value="Autotransporter"/>
    <property type="match status" value="1"/>
</dbReference>
<proteinExistence type="predicted"/>
<dbReference type="Gene3D" id="2.40.128.130">
    <property type="entry name" value="Autotransporter beta-domain"/>
    <property type="match status" value="1"/>
</dbReference>
<dbReference type="InterPro" id="IPR036709">
    <property type="entry name" value="Autotransporte_beta_dom_sf"/>
</dbReference>
<dbReference type="RefSeq" id="WP_092208979.1">
    <property type="nucleotide sequence ID" value="NZ_FMUX01000002.1"/>
</dbReference>
<evidence type="ECO:0000313" key="4">
    <source>
        <dbReference type="Proteomes" id="UP000198870"/>
    </source>
</evidence>